<dbReference type="Proteomes" id="UP000228613">
    <property type="component" value="Unassembled WGS sequence"/>
</dbReference>
<dbReference type="AlphaFoldDB" id="A0A2J0JHS7"/>
<evidence type="ECO:0000313" key="2">
    <source>
        <dbReference type="Proteomes" id="UP000228613"/>
    </source>
</evidence>
<comment type="caution">
    <text evidence="1">The sequence shown here is derived from an EMBL/GenBank/DDBJ whole genome shotgun (WGS) entry which is preliminary data.</text>
</comment>
<protein>
    <submittedName>
        <fullName evidence="1">Uncharacterized protein</fullName>
    </submittedName>
</protein>
<sequence length="575" mass="68595">MDYKPQNVICQNCKTQFTIEPEDFNFYEKIKVPPPTFCPGCRMIKRMAFRDYRVLYRRKSNKTHDIIFSIIPQESLLKVWERDIWWSDEWDSLAYGKDYDFNKPFFSQLKELILEVPYPSQTCWNMVNSEYCTGANYLKNCYLVFVSTNSEDCIYGAEINKTKSSIDITRIESSELCYESFSLTKCYQTFFSSHCENCINVWFSRDLSNCSSCFGCVNLRNKKYCIWNVQYSKEEYEKSIKELNIGSYKSIKEIKEKVNLIFNKSIRKYTEGRYNSNVSGEYINNSKNVLKRYYVNQGEDCKYLQCFFSPSVKNCFDCTEWGENSELCYECSSVGAESYNNKFNYRCSKGTHNSEYSFNCMGCGDVFACSGLRNKQYCILNKQYEKEEYFKLKEKIIKHMNDMPYVDKKGIIYKYGEFFPIEFSPFSYNESLAQDYFPLTKEKVLKEGYRWKEKIERNYQIEIKNKNMSDDIKDVDKSIINKVIECADMGECNHECIGVFKIIKEEFQFYKRMNLPLPRFCPNCRYFERIKMRNGIKLYKRKCMKEGCNNEFETSYAPERPEIVYCERCYQQEVY</sequence>
<dbReference type="EMBL" id="PFCP01000044">
    <property type="protein sequence ID" value="PIR68875.1"/>
    <property type="molecule type" value="Genomic_DNA"/>
</dbReference>
<name>A0A2J0JHS7_9BACT</name>
<gene>
    <name evidence="1" type="ORF">COU48_01650</name>
</gene>
<organism evidence="1 2">
    <name type="scientific">Candidatus Nomurabacteria bacterium CG10_big_fil_rev_8_21_14_0_10_03_31_7</name>
    <dbReference type="NCBI Taxonomy" id="1974730"/>
    <lineage>
        <taxon>Bacteria</taxon>
        <taxon>Candidatus Nomuraibacteriota</taxon>
    </lineage>
</organism>
<reference evidence="2" key="1">
    <citation type="submission" date="2017-09" db="EMBL/GenBank/DDBJ databases">
        <title>Depth-based differentiation of microbial function through sediment-hosted aquifers and enrichment of novel symbionts in the deep terrestrial subsurface.</title>
        <authorList>
            <person name="Probst A.J."/>
            <person name="Ladd B."/>
            <person name="Jarett J.K."/>
            <person name="Geller-Mcgrath D.E."/>
            <person name="Sieber C.M.K."/>
            <person name="Emerson J.B."/>
            <person name="Anantharaman K."/>
            <person name="Thomas B.C."/>
            <person name="Malmstrom R."/>
            <person name="Stieglmeier M."/>
            <person name="Klingl A."/>
            <person name="Woyke T."/>
            <person name="Ryan C.M."/>
            <person name="Banfield J.F."/>
        </authorList>
    </citation>
    <scope>NUCLEOTIDE SEQUENCE [LARGE SCALE GENOMIC DNA]</scope>
</reference>
<proteinExistence type="predicted"/>
<accession>A0A2J0JHS7</accession>
<evidence type="ECO:0000313" key="1">
    <source>
        <dbReference type="EMBL" id="PIR68875.1"/>
    </source>
</evidence>